<feature type="repeat" description="ANK" evidence="3">
    <location>
        <begin position="1103"/>
        <end position="1135"/>
    </location>
</feature>
<evidence type="ECO:0000256" key="3">
    <source>
        <dbReference type="PROSITE-ProRule" id="PRU00023"/>
    </source>
</evidence>
<dbReference type="PROSITE" id="PS50088">
    <property type="entry name" value="ANK_REPEAT"/>
    <property type="match status" value="5"/>
</dbReference>
<dbReference type="SUPFAM" id="SSF48403">
    <property type="entry name" value="Ankyrin repeat"/>
    <property type="match status" value="1"/>
</dbReference>
<feature type="compositionally biased region" description="Polar residues" evidence="4">
    <location>
        <begin position="477"/>
        <end position="492"/>
    </location>
</feature>
<evidence type="ECO:0000256" key="2">
    <source>
        <dbReference type="ARBA" id="ARBA00023043"/>
    </source>
</evidence>
<feature type="region of interest" description="Disordered" evidence="4">
    <location>
        <begin position="609"/>
        <end position="645"/>
    </location>
</feature>
<feature type="compositionally biased region" description="Polar residues" evidence="4">
    <location>
        <begin position="619"/>
        <end position="641"/>
    </location>
</feature>
<name>A0A8H3EW34_9LECA</name>
<feature type="compositionally biased region" description="Pro residues" evidence="4">
    <location>
        <begin position="714"/>
        <end position="723"/>
    </location>
</feature>
<feature type="compositionally biased region" description="Low complexity" evidence="4">
    <location>
        <begin position="786"/>
        <end position="798"/>
    </location>
</feature>
<feature type="compositionally biased region" description="Polar residues" evidence="4">
    <location>
        <begin position="681"/>
        <end position="692"/>
    </location>
</feature>
<feature type="region of interest" description="Disordered" evidence="4">
    <location>
        <begin position="1333"/>
        <end position="1391"/>
    </location>
</feature>
<dbReference type="PANTHER" id="PTHR24198:SF165">
    <property type="entry name" value="ANKYRIN REPEAT-CONTAINING PROTEIN-RELATED"/>
    <property type="match status" value="1"/>
</dbReference>
<sequence length="1391" mass="150961">MEAVGAVVTITGLIGGVVKITSTINDLKARWEYAGLSITVLSSSLWAVKAALEELVDWRSRSKDKSEKSEQLDKNLEVCIQGCAVLVAFMENRLQEFDLENLSKLDRAKTMSLDTLFKTFATDLGAQVRALQLLLTIYQCRSLTEQHEWLQRKDTRRVVRAARQSTASLRYEDKDIEDAASILSETPSKSFEFDSIIMQHQSYSRTYPRLYHRMQQNFPSRRGSFASTIRENATRLRPIPIEDPIAINTPDLPFLGLPFVGETAPIVESELEDQEEWSNETMAAEFPDTALIEFPGASTILQLASKETNAIGHASIPINGGESSVDINPGSLSKVLPTDKPIWAEETGTLDSSSSERIPIATAIDELDHESDSENSHVSPVRPPRTSTYDSLYDDSDDELVPHWSESSPQTDPALIGHEHAEDASVEGASQKVQPSASLRSGSTSTDPHTLPKPTVDEELSHPVPDTTSPRLIASEAQANSGYGTPQETLSPSLDGRLPDTADHEASSGSETESPPTDKIGNHETGMKDVSVPPSNLDTGDRQQGKFLSGLLYFPFDHNIDLSLTPRVPLFEKLESKESQKASQKEEDSETEVIADFGVTQPDTRLVLDSPTKEPVATKDQTNRNSGTPIVEGSSTPQSLEDQPDLDSAAETILPTLQTVGGEKTPFNNLTSLPGEDPNNRESLLNYHTLQNDPFRRPHPEQRKGETTQLTTPNRPPPPVPSLPIPLISNEIFVVGEGLLPKESSFDDGPGPPQNKIILNSDKILFQDGRSSFQSERSTNMQTPASPTSLHSHHGTSSVTSVESSYISRDTASTYTQGTTVTATLPNSARIISDPSQHDKTRVGITKAFSQYGQITPQPMRHRLSNLASMLNPRTASERNAKALELAFTVRAGNTSRVLSIVQSFDKPNDISTPASIENDTYPITALMRAAKLRDVDCMDVLLKYDPQGIACVDNLGQTALHHALMASAFSAVLWLIDRSSGADEVQSKGRNTYRMIDMRDKNGVAAVHHAARLNDVLVMEAMQKACADFGARDAKGGTVLEYAVAACSSHVVQYLIKQRLTDVNSRNGRGETALMAAVHVNDELTVKTLLENGAIKGIRDNNGDMAIHHAARCGTLPILELLFQSIEDVKAKNSIGEQPIHLAAAGNHVNILFALLQLPGVQVNAWTEPPHLRQSVKRAEGLAATAKLASTALHYACSAGHYEAADILLTRGAKANGNQEDGYSPLMMASQAKSAPIVSLLLLHGADPKGSTSTDGMTALHIAVRANDVPCTKMLLEHGANPLARTTKSQDTPTSLVLRQNSQSDAANVCMRYAQEVLKTTNRINGIPSPATAAAATATQPRHTPNVRPIIPGPTLSSNRTGYQPIGMPGPQIPYFTAAEEQPPPPPYQA</sequence>
<dbReference type="PROSITE" id="PS50297">
    <property type="entry name" value="ANK_REP_REGION"/>
    <property type="match status" value="4"/>
</dbReference>
<dbReference type="OrthoDB" id="5817230at2759"/>
<evidence type="ECO:0000313" key="6">
    <source>
        <dbReference type="Proteomes" id="UP000664169"/>
    </source>
</evidence>
<dbReference type="PANTHER" id="PTHR24198">
    <property type="entry name" value="ANKYRIN REPEAT AND PROTEIN KINASE DOMAIN-CONTAINING PROTEIN"/>
    <property type="match status" value="1"/>
</dbReference>
<dbReference type="EMBL" id="CAJPDQ010000008">
    <property type="protein sequence ID" value="CAF9913452.1"/>
    <property type="molecule type" value="Genomic_DNA"/>
</dbReference>
<feature type="repeat" description="ANK" evidence="3">
    <location>
        <begin position="1070"/>
        <end position="1102"/>
    </location>
</feature>
<reference evidence="5" key="1">
    <citation type="submission" date="2021-03" db="EMBL/GenBank/DDBJ databases">
        <authorList>
            <person name="Tagirdzhanova G."/>
        </authorList>
    </citation>
    <scope>NUCLEOTIDE SEQUENCE</scope>
</reference>
<evidence type="ECO:0000313" key="5">
    <source>
        <dbReference type="EMBL" id="CAF9913452.1"/>
    </source>
</evidence>
<dbReference type="Pfam" id="PF12796">
    <property type="entry name" value="Ank_2"/>
    <property type="match status" value="3"/>
</dbReference>
<dbReference type="InterPro" id="IPR036770">
    <property type="entry name" value="Ankyrin_rpt-contain_sf"/>
</dbReference>
<dbReference type="Gene3D" id="1.25.40.20">
    <property type="entry name" value="Ankyrin repeat-containing domain"/>
    <property type="match status" value="3"/>
</dbReference>
<gene>
    <name evidence="5" type="ORF">GOMPHAMPRED_007921</name>
</gene>
<feature type="region of interest" description="Disordered" evidence="4">
    <location>
        <begin position="365"/>
        <end position="543"/>
    </location>
</feature>
<feature type="repeat" description="ANK" evidence="3">
    <location>
        <begin position="1222"/>
        <end position="1254"/>
    </location>
</feature>
<feature type="compositionally biased region" description="Basic and acidic residues" evidence="4">
    <location>
        <begin position="497"/>
        <end position="506"/>
    </location>
</feature>
<dbReference type="Proteomes" id="UP000664169">
    <property type="component" value="Unassembled WGS sequence"/>
</dbReference>
<feature type="repeat" description="ANK" evidence="3">
    <location>
        <begin position="1256"/>
        <end position="1288"/>
    </location>
</feature>
<feature type="repeat" description="ANK" evidence="3">
    <location>
        <begin position="1189"/>
        <end position="1221"/>
    </location>
</feature>
<evidence type="ECO:0000256" key="4">
    <source>
        <dbReference type="SAM" id="MobiDB-lite"/>
    </source>
</evidence>
<proteinExistence type="predicted"/>
<dbReference type="SMART" id="SM00248">
    <property type="entry name" value="ANK"/>
    <property type="match status" value="10"/>
</dbReference>
<feature type="compositionally biased region" description="Basic and acidic residues" evidence="4">
    <location>
        <begin position="694"/>
        <end position="706"/>
    </location>
</feature>
<evidence type="ECO:0008006" key="7">
    <source>
        <dbReference type="Google" id="ProtNLM"/>
    </source>
</evidence>
<feature type="region of interest" description="Disordered" evidence="4">
    <location>
        <begin position="657"/>
        <end position="723"/>
    </location>
</feature>
<dbReference type="InterPro" id="IPR002110">
    <property type="entry name" value="Ankyrin_rpt"/>
</dbReference>
<protein>
    <recommendedName>
        <fullName evidence="7">Ankyrin repeat protein</fullName>
    </recommendedName>
</protein>
<feature type="compositionally biased region" description="Polar residues" evidence="4">
    <location>
        <begin position="431"/>
        <end position="448"/>
    </location>
</feature>
<organism evidence="5 6">
    <name type="scientific">Gomphillus americanus</name>
    <dbReference type="NCBI Taxonomy" id="1940652"/>
    <lineage>
        <taxon>Eukaryota</taxon>
        <taxon>Fungi</taxon>
        <taxon>Dikarya</taxon>
        <taxon>Ascomycota</taxon>
        <taxon>Pezizomycotina</taxon>
        <taxon>Lecanoromycetes</taxon>
        <taxon>OSLEUM clade</taxon>
        <taxon>Ostropomycetidae</taxon>
        <taxon>Ostropales</taxon>
        <taxon>Graphidaceae</taxon>
        <taxon>Gomphilloideae</taxon>
        <taxon>Gomphillus</taxon>
    </lineage>
</organism>
<evidence type="ECO:0000256" key="1">
    <source>
        <dbReference type="ARBA" id="ARBA00022737"/>
    </source>
</evidence>
<keyword evidence="2 3" id="KW-0040">ANK repeat</keyword>
<keyword evidence="1" id="KW-0677">Repeat</keyword>
<feature type="region of interest" description="Disordered" evidence="4">
    <location>
        <begin position="317"/>
        <end position="340"/>
    </location>
</feature>
<feature type="region of interest" description="Disordered" evidence="4">
    <location>
        <begin position="772"/>
        <end position="798"/>
    </location>
</feature>
<feature type="compositionally biased region" description="Polar residues" evidence="4">
    <location>
        <begin position="772"/>
        <end position="785"/>
    </location>
</feature>
<keyword evidence="6" id="KW-1185">Reference proteome</keyword>
<accession>A0A8H3EW34</accession>
<comment type="caution">
    <text evidence="5">The sequence shown here is derived from an EMBL/GenBank/DDBJ whole genome shotgun (WGS) entry which is preliminary data.</text>
</comment>